<organism evidence="10 11">
    <name type="scientific">Pseudomonas antarctica</name>
    <dbReference type="NCBI Taxonomy" id="219572"/>
    <lineage>
        <taxon>Bacteria</taxon>
        <taxon>Pseudomonadati</taxon>
        <taxon>Pseudomonadota</taxon>
        <taxon>Gammaproteobacteria</taxon>
        <taxon>Pseudomonadales</taxon>
        <taxon>Pseudomonadaceae</taxon>
        <taxon>Pseudomonas</taxon>
    </lineage>
</organism>
<evidence type="ECO:0000256" key="6">
    <source>
        <dbReference type="ARBA" id="ARBA00022989"/>
    </source>
</evidence>
<keyword evidence="5 8" id="KW-0812">Transmembrane</keyword>
<reference evidence="10 11" key="1">
    <citation type="submission" date="2016-05" db="EMBL/GenBank/DDBJ databases">
        <title>Complete genome sequence of Pseudomonas antarctica PAMC 27494.</title>
        <authorList>
            <person name="Lee J."/>
        </authorList>
    </citation>
    <scope>NUCLEOTIDE SEQUENCE [LARGE SCALE GENOMIC DNA]</scope>
    <source>
        <strain evidence="10 11">PAMC 27494</strain>
    </source>
</reference>
<evidence type="ECO:0000313" key="10">
    <source>
        <dbReference type="EMBL" id="ANF85818.1"/>
    </source>
</evidence>
<feature type="transmembrane region" description="Helical" evidence="8">
    <location>
        <begin position="20"/>
        <end position="40"/>
    </location>
</feature>
<feature type="domain" description="Type II secretion system protein GspG C-terminal" evidence="9">
    <location>
        <begin position="39"/>
        <end position="144"/>
    </location>
</feature>
<dbReference type="GO" id="GO:0015627">
    <property type="term" value="C:type II protein secretion system complex"/>
    <property type="evidence" value="ECO:0007669"/>
    <property type="project" value="InterPro"/>
</dbReference>
<dbReference type="KEGG" id="panr:A7J50_2413"/>
<dbReference type="PRINTS" id="PR00813">
    <property type="entry name" value="BCTERIALGSPG"/>
</dbReference>
<dbReference type="PATRIC" id="fig|219572.3.peg.2480"/>
<evidence type="ECO:0000256" key="3">
    <source>
        <dbReference type="ARBA" id="ARBA00022481"/>
    </source>
</evidence>
<keyword evidence="6 8" id="KW-1133">Transmembrane helix</keyword>
<dbReference type="Proteomes" id="UP000077829">
    <property type="component" value="Chromosome"/>
</dbReference>
<dbReference type="GO" id="GO:0015628">
    <property type="term" value="P:protein secretion by the type II secretion system"/>
    <property type="evidence" value="ECO:0007669"/>
    <property type="project" value="InterPro"/>
</dbReference>
<keyword evidence="2" id="KW-1003">Cell membrane</keyword>
<dbReference type="InterPro" id="IPR000983">
    <property type="entry name" value="Bac_GSPG_pilin"/>
</dbReference>
<dbReference type="InterPro" id="IPR010054">
    <property type="entry name" value="Type2_sec_GspG"/>
</dbReference>
<protein>
    <submittedName>
        <fullName evidence="10">General secretion pathway protein GspG</fullName>
    </submittedName>
</protein>
<comment type="subcellular location">
    <subcellularLocation>
        <location evidence="1">Cell inner membrane</location>
        <topology evidence="1">Single-pass membrane protein</topology>
    </subcellularLocation>
</comment>
<dbReference type="EMBL" id="CP015600">
    <property type="protein sequence ID" value="ANF85818.1"/>
    <property type="molecule type" value="Genomic_DNA"/>
</dbReference>
<dbReference type="Gene3D" id="3.30.700.10">
    <property type="entry name" value="Glycoprotein, Type 4 Pilin"/>
    <property type="match status" value="1"/>
</dbReference>
<sequence length="148" mass="16137">MPGRTTIGKIPGQRGFTRWAVLVVLIIIGLLAFAVGPRLLGEVTITEIATAKAQVAELGKALEQFHQDIGRYPTDEEGLEALTTAPDGEAKWKGPYVSEDLLADPWGIAYQYHYPPTQSKTPFDLFSFGKDRTLGGVGENKDITYGDN</sequence>
<dbReference type="GO" id="GO:0005886">
    <property type="term" value="C:plasma membrane"/>
    <property type="evidence" value="ECO:0007669"/>
    <property type="project" value="UniProtKB-SubCell"/>
</dbReference>
<keyword evidence="7 8" id="KW-0472">Membrane</keyword>
<evidence type="ECO:0000313" key="11">
    <source>
        <dbReference type="Proteomes" id="UP000077829"/>
    </source>
</evidence>
<name>A0A172Z0I9_9PSED</name>
<dbReference type="STRING" id="219572.A7J50_2413"/>
<dbReference type="InterPro" id="IPR045584">
    <property type="entry name" value="Pilin-like"/>
</dbReference>
<dbReference type="NCBIfam" id="TIGR01710">
    <property type="entry name" value="typeII_sec_gspG"/>
    <property type="match status" value="1"/>
</dbReference>
<dbReference type="Pfam" id="PF08334">
    <property type="entry name" value="T2SSG"/>
    <property type="match status" value="1"/>
</dbReference>
<evidence type="ECO:0000256" key="1">
    <source>
        <dbReference type="ARBA" id="ARBA00004377"/>
    </source>
</evidence>
<evidence type="ECO:0000256" key="8">
    <source>
        <dbReference type="SAM" id="Phobius"/>
    </source>
</evidence>
<gene>
    <name evidence="10" type="ORF">A7J50_2413</name>
</gene>
<dbReference type="SUPFAM" id="SSF54523">
    <property type="entry name" value="Pili subunits"/>
    <property type="match status" value="1"/>
</dbReference>
<dbReference type="AlphaFoldDB" id="A0A172Z0I9"/>
<keyword evidence="4" id="KW-0997">Cell inner membrane</keyword>
<dbReference type="RefSeq" id="WP_064451992.1">
    <property type="nucleotide sequence ID" value="NZ_CP015600.1"/>
</dbReference>
<proteinExistence type="predicted"/>
<evidence type="ECO:0000256" key="5">
    <source>
        <dbReference type="ARBA" id="ARBA00022692"/>
    </source>
</evidence>
<evidence type="ECO:0000256" key="7">
    <source>
        <dbReference type="ARBA" id="ARBA00023136"/>
    </source>
</evidence>
<evidence type="ECO:0000256" key="4">
    <source>
        <dbReference type="ARBA" id="ARBA00022519"/>
    </source>
</evidence>
<dbReference type="InterPro" id="IPR013545">
    <property type="entry name" value="T2SS_protein-GspG_C"/>
</dbReference>
<keyword evidence="3" id="KW-0488">Methylation</keyword>
<accession>A0A172Z0I9</accession>
<evidence type="ECO:0000259" key="9">
    <source>
        <dbReference type="Pfam" id="PF08334"/>
    </source>
</evidence>
<evidence type="ECO:0000256" key="2">
    <source>
        <dbReference type="ARBA" id="ARBA00022475"/>
    </source>
</evidence>